<feature type="region of interest" description="Disordered" evidence="11">
    <location>
        <begin position="412"/>
        <end position="453"/>
    </location>
</feature>
<dbReference type="GO" id="GO:0000386">
    <property type="term" value="F:second spliceosomal transesterification activity"/>
    <property type="evidence" value="ECO:0007669"/>
    <property type="project" value="EnsemblFungi"/>
</dbReference>
<feature type="compositionally biased region" description="Basic and acidic residues" evidence="11">
    <location>
        <begin position="420"/>
        <end position="453"/>
    </location>
</feature>
<dbReference type="InterPro" id="IPR002464">
    <property type="entry name" value="DNA/RNA_helicase_DEAH_CS"/>
</dbReference>
<dbReference type="HOGENOM" id="CLU_001832_2_4_1"/>
<gene>
    <name evidence="15" type="primary">KNAG0L00970</name>
    <name evidence="15" type="ordered locus">KNAG_0L00970</name>
</gene>
<keyword evidence="5" id="KW-0378">Hydrolase</keyword>
<evidence type="ECO:0000256" key="7">
    <source>
        <dbReference type="ARBA" id="ARBA00022840"/>
    </source>
</evidence>
<dbReference type="SMART" id="SM00847">
    <property type="entry name" value="HA2"/>
    <property type="match status" value="1"/>
</dbReference>
<dbReference type="GO" id="GO:0000350">
    <property type="term" value="P:generation of catalytic spliceosome for second transesterification step"/>
    <property type="evidence" value="ECO:0007669"/>
    <property type="project" value="EnsemblFungi"/>
</dbReference>
<dbReference type="GO" id="GO:0000974">
    <property type="term" value="C:Prp19 complex"/>
    <property type="evidence" value="ECO:0007669"/>
    <property type="project" value="EnsemblFungi"/>
</dbReference>
<dbReference type="EMBL" id="HE978325">
    <property type="protein sequence ID" value="CCK72719.1"/>
    <property type="molecule type" value="Genomic_DNA"/>
</dbReference>
<dbReference type="GO" id="GO:0071007">
    <property type="term" value="C:U2-type catalytic step 2 spliceosome"/>
    <property type="evidence" value="ECO:0007669"/>
    <property type="project" value="EnsemblFungi"/>
</dbReference>
<dbReference type="SUPFAM" id="SSF50249">
    <property type="entry name" value="Nucleic acid-binding proteins"/>
    <property type="match status" value="1"/>
</dbReference>
<protein>
    <recommendedName>
        <fullName evidence="2">RNA helicase</fullName>
        <ecNumber evidence="2">3.6.4.13</ecNumber>
    </recommendedName>
</protein>
<evidence type="ECO:0000256" key="6">
    <source>
        <dbReference type="ARBA" id="ARBA00022806"/>
    </source>
</evidence>
<dbReference type="Pfam" id="PF00270">
    <property type="entry name" value="DEAD"/>
    <property type="match status" value="1"/>
</dbReference>
<dbReference type="InterPro" id="IPR014001">
    <property type="entry name" value="Helicase_ATP-bd"/>
</dbReference>
<dbReference type="InterPro" id="IPR012340">
    <property type="entry name" value="NA-bd_OB-fold"/>
</dbReference>
<dbReference type="RefSeq" id="XP_022466964.1">
    <property type="nucleotide sequence ID" value="XM_022610693.1"/>
</dbReference>
<feature type="region of interest" description="Disordered" evidence="11">
    <location>
        <begin position="1138"/>
        <end position="1158"/>
    </location>
</feature>
<dbReference type="GO" id="GO:0003724">
    <property type="term" value="F:RNA helicase activity"/>
    <property type="evidence" value="ECO:0007669"/>
    <property type="project" value="UniProtKB-EC"/>
</dbReference>
<evidence type="ECO:0000256" key="1">
    <source>
        <dbReference type="ARBA" id="ARBA00004123"/>
    </source>
</evidence>
<dbReference type="eggNOG" id="KOG0922">
    <property type="taxonomic scope" value="Eukaryota"/>
</dbReference>
<dbReference type="InterPro" id="IPR048333">
    <property type="entry name" value="HA2_WH"/>
</dbReference>
<evidence type="ECO:0000313" key="16">
    <source>
        <dbReference type="Proteomes" id="UP000006310"/>
    </source>
</evidence>
<dbReference type="AlphaFoldDB" id="J7SAG0"/>
<evidence type="ECO:0000313" key="15">
    <source>
        <dbReference type="EMBL" id="CCK72719.1"/>
    </source>
</evidence>
<dbReference type="OMA" id="MKEVDQV"/>
<feature type="domain" description="Helicase C-terminal" evidence="14">
    <location>
        <begin position="691"/>
        <end position="867"/>
    </location>
</feature>
<dbReference type="KEGG" id="kng:KNAG_0L00970"/>
<dbReference type="FunFam" id="2.40.50.140:FF:000061">
    <property type="entry name" value="ATP-dependent RNA helicase DHX8"/>
    <property type="match status" value="1"/>
</dbReference>
<keyword evidence="7" id="KW-0067">ATP-binding</keyword>
<keyword evidence="16" id="KW-1185">Reference proteome</keyword>
<feature type="region of interest" description="Disordered" evidence="11">
    <location>
        <begin position="292"/>
        <end position="311"/>
    </location>
</feature>
<evidence type="ECO:0000256" key="8">
    <source>
        <dbReference type="ARBA" id="ARBA00023187"/>
    </source>
</evidence>
<keyword evidence="4" id="KW-0547">Nucleotide-binding</keyword>
<evidence type="ECO:0000259" key="13">
    <source>
        <dbReference type="PROSITE" id="PS51192"/>
    </source>
</evidence>
<evidence type="ECO:0000259" key="12">
    <source>
        <dbReference type="PROSITE" id="PS50126"/>
    </source>
</evidence>
<dbReference type="Proteomes" id="UP000006310">
    <property type="component" value="Chromosome 12"/>
</dbReference>
<dbReference type="CDD" id="cd05684">
    <property type="entry name" value="S1_DHX8_helicase"/>
    <property type="match status" value="1"/>
</dbReference>
<dbReference type="Gene3D" id="3.40.50.300">
    <property type="entry name" value="P-loop containing nucleotide triphosphate hydrolases"/>
    <property type="match status" value="2"/>
</dbReference>
<dbReference type="FunFam" id="3.40.50.300:FF:000191">
    <property type="entry name" value="Pre-mRNA-splicing factor ATP-dependent RNA helicase"/>
    <property type="match status" value="1"/>
</dbReference>
<comment type="subcellular location">
    <subcellularLocation>
        <location evidence="1">Nucleus</location>
    </subcellularLocation>
</comment>
<dbReference type="Pfam" id="PF00575">
    <property type="entry name" value="S1"/>
    <property type="match status" value="1"/>
</dbReference>
<evidence type="ECO:0000256" key="10">
    <source>
        <dbReference type="ARBA" id="ARBA00047984"/>
    </source>
</evidence>
<organism evidence="15 16">
    <name type="scientific">Huiozyma naganishii (strain ATCC MYA-139 / BCRC 22969 / CBS 8797 / KCTC 17520 / NBRC 10181 / NCYC 3082 / Yp74L-3)</name>
    <name type="common">Yeast</name>
    <name type="synonym">Kazachstania naganishii</name>
    <dbReference type="NCBI Taxonomy" id="1071383"/>
    <lineage>
        <taxon>Eukaryota</taxon>
        <taxon>Fungi</taxon>
        <taxon>Dikarya</taxon>
        <taxon>Ascomycota</taxon>
        <taxon>Saccharomycotina</taxon>
        <taxon>Saccharomycetes</taxon>
        <taxon>Saccharomycetales</taxon>
        <taxon>Saccharomycetaceae</taxon>
        <taxon>Huiozyma</taxon>
    </lineage>
</organism>
<dbReference type="InterPro" id="IPR049621">
    <property type="entry name" value="S1_DHX8_helicase"/>
</dbReference>
<dbReference type="GO" id="GO:0016787">
    <property type="term" value="F:hydrolase activity"/>
    <property type="evidence" value="ECO:0007669"/>
    <property type="project" value="UniProtKB-KW"/>
</dbReference>
<dbReference type="FunFam" id="3.40.50.300:FF:000007">
    <property type="entry name" value="Pre-mRNA-splicing factor ATP-dependent RNA helicase"/>
    <property type="match status" value="1"/>
</dbReference>
<feature type="domain" description="Helicase ATP-binding" evidence="13">
    <location>
        <begin position="506"/>
        <end position="669"/>
    </location>
</feature>
<dbReference type="EC" id="3.6.4.13" evidence="2"/>
<evidence type="ECO:0000256" key="4">
    <source>
        <dbReference type="ARBA" id="ARBA00022741"/>
    </source>
</evidence>
<comment type="catalytic activity">
    <reaction evidence="10">
        <text>ATP + H2O = ADP + phosphate + H(+)</text>
        <dbReference type="Rhea" id="RHEA:13065"/>
        <dbReference type="ChEBI" id="CHEBI:15377"/>
        <dbReference type="ChEBI" id="CHEBI:15378"/>
        <dbReference type="ChEBI" id="CHEBI:30616"/>
        <dbReference type="ChEBI" id="CHEBI:43474"/>
        <dbReference type="ChEBI" id="CHEBI:456216"/>
        <dbReference type="EC" id="3.6.4.13"/>
    </reaction>
</comment>
<accession>J7SAG0</accession>
<dbReference type="Pfam" id="PF21010">
    <property type="entry name" value="HA2_C"/>
    <property type="match status" value="1"/>
</dbReference>
<dbReference type="GeneID" id="34528493"/>
<dbReference type="CDD" id="cd18791">
    <property type="entry name" value="SF2_C_RHA"/>
    <property type="match status" value="1"/>
</dbReference>
<dbReference type="Gene3D" id="1.20.120.1080">
    <property type="match status" value="1"/>
</dbReference>
<dbReference type="InterPro" id="IPR011709">
    <property type="entry name" value="DEAD-box_helicase_OB_fold"/>
</dbReference>
<dbReference type="Gene3D" id="2.40.50.140">
    <property type="entry name" value="Nucleic acid-binding proteins"/>
    <property type="match status" value="1"/>
</dbReference>
<evidence type="ECO:0000256" key="11">
    <source>
        <dbReference type="SAM" id="MobiDB-lite"/>
    </source>
</evidence>
<feature type="compositionally biased region" description="Polar residues" evidence="11">
    <location>
        <begin position="343"/>
        <end position="353"/>
    </location>
</feature>
<dbReference type="SMART" id="SM00490">
    <property type="entry name" value="HELICc"/>
    <property type="match status" value="1"/>
</dbReference>
<reference evidence="15 16" key="1">
    <citation type="journal article" date="2011" name="Proc. Natl. Acad. Sci. U.S.A.">
        <title>Evolutionary erosion of yeast sex chromosomes by mating-type switching accidents.</title>
        <authorList>
            <person name="Gordon J.L."/>
            <person name="Armisen D."/>
            <person name="Proux-Wera E."/>
            <person name="Oheigeartaigh S.S."/>
            <person name="Byrne K.P."/>
            <person name="Wolfe K.H."/>
        </authorList>
    </citation>
    <scope>NUCLEOTIDE SEQUENCE [LARGE SCALE GENOMIC DNA]</scope>
    <source>
        <strain evidence="16">ATCC MYA-139 / BCRC 22969 / CBS 8797 / CCRC 22969 / KCTC 17520 / NBRC 10181 / NCYC 3082</strain>
    </source>
</reference>
<dbReference type="SUPFAM" id="SSF52540">
    <property type="entry name" value="P-loop containing nucleoside triphosphate hydrolases"/>
    <property type="match status" value="1"/>
</dbReference>
<keyword evidence="3" id="KW-0507">mRNA processing</keyword>
<dbReference type="PROSITE" id="PS50126">
    <property type="entry name" value="S1"/>
    <property type="match status" value="1"/>
</dbReference>
<dbReference type="GO" id="GO:0000390">
    <property type="term" value="P:spliceosomal complex disassembly"/>
    <property type="evidence" value="ECO:0007669"/>
    <property type="project" value="EnsemblFungi"/>
</dbReference>
<dbReference type="InterPro" id="IPR011545">
    <property type="entry name" value="DEAD/DEAH_box_helicase_dom"/>
</dbReference>
<dbReference type="PROSITE" id="PS51192">
    <property type="entry name" value="HELICASE_ATP_BIND_1"/>
    <property type="match status" value="1"/>
</dbReference>
<feature type="domain" description="S1 motif" evidence="12">
    <location>
        <begin position="200"/>
        <end position="273"/>
    </location>
</feature>
<feature type="compositionally biased region" description="Basic and acidic residues" evidence="11">
    <location>
        <begin position="292"/>
        <end position="308"/>
    </location>
</feature>
<keyword evidence="9" id="KW-0539">Nucleus</keyword>
<dbReference type="OrthoDB" id="10253254at2759"/>
<evidence type="ECO:0000256" key="2">
    <source>
        <dbReference type="ARBA" id="ARBA00012552"/>
    </source>
</evidence>
<dbReference type="PANTHER" id="PTHR18934">
    <property type="entry name" value="ATP-DEPENDENT RNA HELICASE"/>
    <property type="match status" value="1"/>
</dbReference>
<evidence type="ECO:0000259" key="14">
    <source>
        <dbReference type="PROSITE" id="PS51194"/>
    </source>
</evidence>
<keyword evidence="6" id="KW-0347">Helicase</keyword>
<sequence length="1158" mass="131119">MAKVDDKISDIIGTDDKLILDFVKNIKAKAKQFTDFQDELLKMEVGLNVDRIRELYCLLCILENKREEPTSIISILKRELKLSSDSDLEIIQGFVSDVLKKCRTWGEFKNKMNTFESGLGEEALMSIFETHQSLQVKQSSINDNQSRVDVKKEQDEQESSCLTLPDKAVNWGSLSDINDLRIKVEKPPPRKTLDYSPQLNKVYPGKVKRIMPFGCFVEIEGVSGPRCDGLVHISEIVGDRKIKDPSEVVAQGQNVFVQVIKQLPNGKISLSMQSVDQISGEIIIDRSHSELAAADRGRSANKPADHTYKIKKRKLTSPERWEIRQLIASGAASIEDYPELTEENAQNKDTNSAGRDDTANNDNEEDDEERYVDVELNTEDKPHFLKKEPNISTRKIEMPALVKIPRGTLNRAATAGSETMKSHREEKSQKKRDIEQQIRKRKTMDDPTKDRHKVKQEIETLKKQLVLTEWEKKKISEHITFGKRTSLPLSEQRSTLPVYKMRQTLVDSVRDNQFLVIVGETGSGKTTQITQYLNEEGFSAKGIIGCTQPRRVAAISVSKRVAEEVGCRVGDDVGYTIRFEDKTSSRTKIKYMTDGMLQREALLDPLMKKYSVIMLDEAHERTVATDILFALLKQAAAKRPDLKVIVTSATLDSAKFSEYFLNCPIINIPGKTFPVEVFYAQSPQMDYIEATLDCVMDIHTNGDPGDILVFLTGQEEIDSCCEILYEKVKNLQDASGELIILPVYSALPSEIQSKIFEPTPEGSRKVVFATNIAETSITIDGISYVVDPGFSKINTYNPRAGMEQLVVSPISQAQANQRKGRAGRVGPGKCYRLYTESAFYNELLPNTVPEIQRQNLSHTILMLKAMGINDLLNFDFMDPPPKNLMLHALTELYNLEALDTDGILTKLGQRMSQFPMDPTLSRSLLSSVKNNCSDEIITIIAMLSVQNVFYRPRDKQQEADGKKARFHHPYGDHLTLLNVYTRWEQSSFSDQFCDLNFLHFRHLRRARDVKKQISNIFLQNRLPLVKCYGDPDVIRRTLVAGFFMNAAKRDSQVGYKTILGGTTVGVHPSSALSGKEHDYVIYHSLVLTSREYMSQVTCINAEWLIECAPHFYKSGAAESHSRKRAKIVPLHDKFSKNQNSWRLSSKRQSREKALGIKR</sequence>
<evidence type="ECO:0000256" key="3">
    <source>
        <dbReference type="ARBA" id="ARBA00022664"/>
    </source>
</evidence>
<dbReference type="InterPro" id="IPR027417">
    <property type="entry name" value="P-loop_NTPase"/>
</dbReference>
<evidence type="ECO:0000256" key="9">
    <source>
        <dbReference type="ARBA" id="ARBA00023242"/>
    </source>
</evidence>
<dbReference type="GO" id="GO:0005524">
    <property type="term" value="F:ATP binding"/>
    <property type="evidence" value="ECO:0007669"/>
    <property type="project" value="UniProtKB-KW"/>
</dbReference>
<feature type="compositionally biased region" description="Basic and acidic residues" evidence="11">
    <location>
        <begin position="1148"/>
        <end position="1158"/>
    </location>
</feature>
<dbReference type="PROSITE" id="PS51194">
    <property type="entry name" value="HELICASE_CTER"/>
    <property type="match status" value="1"/>
</dbReference>
<dbReference type="PROSITE" id="PS00690">
    <property type="entry name" value="DEAH_ATP_HELICASE"/>
    <property type="match status" value="1"/>
</dbReference>
<dbReference type="SMART" id="SM00487">
    <property type="entry name" value="DEXDc"/>
    <property type="match status" value="1"/>
</dbReference>
<feature type="region of interest" description="Disordered" evidence="11">
    <location>
        <begin position="334"/>
        <end position="370"/>
    </location>
</feature>
<dbReference type="Pfam" id="PF00271">
    <property type="entry name" value="Helicase_C"/>
    <property type="match status" value="1"/>
</dbReference>
<dbReference type="STRING" id="1071383.J7SAG0"/>
<dbReference type="InterPro" id="IPR003029">
    <property type="entry name" value="S1_domain"/>
</dbReference>
<keyword evidence="8" id="KW-0508">mRNA splicing</keyword>
<dbReference type="PANTHER" id="PTHR18934:SF85">
    <property type="entry name" value="ATP-DEPENDENT RNA HELICASE DHX8"/>
    <property type="match status" value="1"/>
</dbReference>
<dbReference type="SMART" id="SM00316">
    <property type="entry name" value="S1"/>
    <property type="match status" value="1"/>
</dbReference>
<reference evidence="16" key="2">
    <citation type="submission" date="2012-08" db="EMBL/GenBank/DDBJ databases">
        <title>Genome sequence of Kazachstania naganishii.</title>
        <authorList>
            <person name="Gordon J.L."/>
            <person name="Armisen D."/>
            <person name="Proux-Wera E."/>
            <person name="OhEigeartaigh S.S."/>
            <person name="Byrne K.P."/>
            <person name="Wolfe K.H."/>
        </authorList>
    </citation>
    <scope>NUCLEOTIDE SEQUENCE [LARGE SCALE GENOMIC DNA]</scope>
    <source>
        <strain evidence="16">ATCC MYA-139 / BCRC 22969 / CBS 8797 / CCRC 22969 / KCTC 17520 / NBRC 10181 / NCYC 3082</strain>
    </source>
</reference>
<dbReference type="InterPro" id="IPR007502">
    <property type="entry name" value="Helicase-assoc_dom"/>
</dbReference>
<dbReference type="Pfam" id="PF04408">
    <property type="entry name" value="WHD_HA2"/>
    <property type="match status" value="1"/>
</dbReference>
<proteinExistence type="predicted"/>
<dbReference type="GO" id="GO:0071021">
    <property type="term" value="C:U2-type post-spliceosomal complex"/>
    <property type="evidence" value="ECO:0007669"/>
    <property type="project" value="EnsemblFungi"/>
</dbReference>
<dbReference type="FunFam" id="1.20.120.1080:FF:000001">
    <property type="entry name" value="Pre-mRNA-splicing factor ATP-dependent RNA helicase"/>
    <property type="match status" value="1"/>
</dbReference>
<dbReference type="GO" id="GO:0003723">
    <property type="term" value="F:RNA binding"/>
    <property type="evidence" value="ECO:0007669"/>
    <property type="project" value="TreeGrafter"/>
</dbReference>
<name>J7SAG0_HUIN7</name>
<dbReference type="Pfam" id="PF07717">
    <property type="entry name" value="OB_NTP_bind"/>
    <property type="match status" value="1"/>
</dbReference>
<dbReference type="InterPro" id="IPR001650">
    <property type="entry name" value="Helicase_C-like"/>
</dbReference>
<evidence type="ECO:0000256" key="5">
    <source>
        <dbReference type="ARBA" id="ARBA00022801"/>
    </source>
</evidence>